<feature type="compositionally biased region" description="Basic and acidic residues" evidence="1">
    <location>
        <begin position="213"/>
        <end position="238"/>
    </location>
</feature>
<dbReference type="Proteomes" id="UP000230066">
    <property type="component" value="Unassembled WGS sequence"/>
</dbReference>
<gene>
    <name evidence="2" type="ORF">D915_004577</name>
</gene>
<comment type="caution">
    <text evidence="2">The sequence shown here is derived from an EMBL/GenBank/DDBJ whole genome shotgun (WGS) entry which is preliminary data.</text>
</comment>
<feature type="region of interest" description="Disordered" evidence="1">
    <location>
        <begin position="264"/>
        <end position="299"/>
    </location>
</feature>
<dbReference type="AlphaFoldDB" id="A0A4E0RZC8"/>
<evidence type="ECO:0000313" key="3">
    <source>
        <dbReference type="Proteomes" id="UP000230066"/>
    </source>
</evidence>
<sequence>MTSCAEHKACASVALEMTDKRDPHLSKGLRYAKPTTQSSGSSKCQQPARVLNKNETNKPDQFDYSRSRMLKKPAGKNLLIDSHLYRPTSITQEPSMRRTNSVMSTKFDGCWSFGARSMPLPPLNRKTPVSPLDSPELGPNTRSDEHVWSNLWHSGQPCGRPWQIWGNCANMNVCAVPGGWNDTFAKDLPSFYLFNMLGGNLTKPNSITSQHGEVPRYSEPRSTKRELRRNTTRAEDTRPFSPSCLQAVVNRVPDLQVKQLTLEQGRSSATEVTSRSKLGSKWNSTHHTDSDSIKADYPDPRTGASLEYLARLSELLNLEETTKRCERIRWRRRFKKRTPSNGTISATGDT</sequence>
<evidence type="ECO:0000256" key="1">
    <source>
        <dbReference type="SAM" id="MobiDB-lite"/>
    </source>
</evidence>
<feature type="compositionally biased region" description="Basic and acidic residues" evidence="1">
    <location>
        <begin position="286"/>
        <end position="299"/>
    </location>
</feature>
<reference evidence="2" key="1">
    <citation type="submission" date="2019-03" db="EMBL/GenBank/DDBJ databases">
        <title>Improved annotation for the trematode Fasciola hepatica.</title>
        <authorList>
            <person name="Choi Y.-J."/>
            <person name="Martin J."/>
            <person name="Mitreva M."/>
        </authorList>
    </citation>
    <scope>NUCLEOTIDE SEQUENCE [LARGE SCALE GENOMIC DNA]</scope>
</reference>
<protein>
    <submittedName>
        <fullName evidence="2">Uncharacterized protein</fullName>
    </submittedName>
</protein>
<feature type="region of interest" description="Disordered" evidence="1">
    <location>
        <begin position="122"/>
        <end position="141"/>
    </location>
</feature>
<evidence type="ECO:0000313" key="2">
    <source>
        <dbReference type="EMBL" id="THD24622.1"/>
    </source>
</evidence>
<feature type="compositionally biased region" description="Polar residues" evidence="1">
    <location>
        <begin position="264"/>
        <end position="285"/>
    </location>
</feature>
<feature type="region of interest" description="Disordered" evidence="1">
    <location>
        <begin position="204"/>
        <end position="239"/>
    </location>
</feature>
<proteinExistence type="predicted"/>
<feature type="region of interest" description="Disordered" evidence="1">
    <location>
        <begin position="18"/>
        <end position="61"/>
    </location>
</feature>
<keyword evidence="3" id="KW-1185">Reference proteome</keyword>
<name>A0A4E0RZC8_FASHE</name>
<accession>A0A4E0RZC8</accession>
<organism evidence="2 3">
    <name type="scientific">Fasciola hepatica</name>
    <name type="common">Liver fluke</name>
    <dbReference type="NCBI Taxonomy" id="6192"/>
    <lineage>
        <taxon>Eukaryota</taxon>
        <taxon>Metazoa</taxon>
        <taxon>Spiralia</taxon>
        <taxon>Lophotrochozoa</taxon>
        <taxon>Platyhelminthes</taxon>
        <taxon>Trematoda</taxon>
        <taxon>Digenea</taxon>
        <taxon>Plagiorchiida</taxon>
        <taxon>Echinostomata</taxon>
        <taxon>Echinostomatoidea</taxon>
        <taxon>Fasciolidae</taxon>
        <taxon>Fasciola</taxon>
    </lineage>
</organism>
<dbReference type="EMBL" id="JXXN02001507">
    <property type="protein sequence ID" value="THD24622.1"/>
    <property type="molecule type" value="Genomic_DNA"/>
</dbReference>
<feature type="compositionally biased region" description="Polar residues" evidence="1">
    <location>
        <begin position="34"/>
        <end position="45"/>
    </location>
</feature>